<gene>
    <name evidence="2" type="ORF">E0F89_10170</name>
</gene>
<organism evidence="2 3">
    <name type="scientific">Flavobacterium caseinilyticum</name>
    <dbReference type="NCBI Taxonomy" id="2541732"/>
    <lineage>
        <taxon>Bacteria</taxon>
        <taxon>Pseudomonadati</taxon>
        <taxon>Bacteroidota</taxon>
        <taxon>Flavobacteriia</taxon>
        <taxon>Flavobacteriales</taxon>
        <taxon>Flavobacteriaceae</taxon>
        <taxon>Flavobacterium</taxon>
    </lineage>
</organism>
<dbReference type="OrthoDB" id="708726at2"/>
<reference evidence="2 3" key="1">
    <citation type="submission" date="2019-03" db="EMBL/GenBank/DDBJ databases">
        <title>Flavobacterium AT-3-2 sp. nov., isolated from arctic soil.</title>
        <authorList>
            <person name="Chaudhary D.K."/>
        </authorList>
    </citation>
    <scope>NUCLEOTIDE SEQUENCE [LARGE SCALE GENOMIC DNA]</scope>
    <source>
        <strain evidence="2 3">AT-3-2</strain>
    </source>
</reference>
<protein>
    <submittedName>
        <fullName evidence="2">CoA-binding protein</fullName>
    </submittedName>
</protein>
<dbReference type="InterPro" id="IPR003781">
    <property type="entry name" value="CoA-bd"/>
</dbReference>
<dbReference type="Pfam" id="PF13380">
    <property type="entry name" value="CoA_binding_2"/>
    <property type="match status" value="1"/>
</dbReference>
<proteinExistence type="predicted"/>
<evidence type="ECO:0000313" key="2">
    <source>
        <dbReference type="EMBL" id="TDD76085.1"/>
    </source>
</evidence>
<dbReference type="InterPro" id="IPR036291">
    <property type="entry name" value="NAD(P)-bd_dom_sf"/>
</dbReference>
<accession>A0A4R5AUH9</accession>
<dbReference type="RefSeq" id="WP_131909832.1">
    <property type="nucleotide sequence ID" value="NZ_SMFM01000004.1"/>
</dbReference>
<evidence type="ECO:0000313" key="3">
    <source>
        <dbReference type="Proteomes" id="UP000295278"/>
    </source>
</evidence>
<name>A0A4R5AUH9_9FLAO</name>
<sequence>MKNKKTLVLGATTKPERYAFKAVNMLVDKGHSVLALGQNAGEVAGVKIQTKAIPLKNIDTVTLYLNPTRQRDYYNYIVEAKPKRVIFNPGTENPEFYQLLKLNDIKVEVACTLVLLATNQY</sequence>
<dbReference type="EMBL" id="SMFM01000004">
    <property type="protein sequence ID" value="TDD76085.1"/>
    <property type="molecule type" value="Genomic_DNA"/>
</dbReference>
<feature type="domain" description="CoA-binding" evidence="1">
    <location>
        <begin position="4"/>
        <end position="116"/>
    </location>
</feature>
<dbReference type="Proteomes" id="UP000295278">
    <property type="component" value="Unassembled WGS sequence"/>
</dbReference>
<evidence type="ECO:0000259" key="1">
    <source>
        <dbReference type="Pfam" id="PF13380"/>
    </source>
</evidence>
<keyword evidence="3" id="KW-1185">Reference proteome</keyword>
<dbReference type="AlphaFoldDB" id="A0A4R5AUH9"/>
<dbReference type="Gene3D" id="3.40.50.720">
    <property type="entry name" value="NAD(P)-binding Rossmann-like Domain"/>
    <property type="match status" value="1"/>
</dbReference>
<dbReference type="SUPFAM" id="SSF51735">
    <property type="entry name" value="NAD(P)-binding Rossmann-fold domains"/>
    <property type="match status" value="1"/>
</dbReference>
<comment type="caution">
    <text evidence="2">The sequence shown here is derived from an EMBL/GenBank/DDBJ whole genome shotgun (WGS) entry which is preliminary data.</text>
</comment>